<comment type="caution">
    <text evidence="1">The sequence shown here is derived from an EMBL/GenBank/DDBJ whole genome shotgun (WGS) entry which is preliminary data.</text>
</comment>
<dbReference type="SUPFAM" id="SSF54427">
    <property type="entry name" value="NTF2-like"/>
    <property type="match status" value="1"/>
</dbReference>
<reference evidence="1 2" key="1">
    <citation type="submission" date="2024-06" db="EMBL/GenBank/DDBJ databases">
        <authorList>
            <person name="Kaempfer P."/>
            <person name="Viver T."/>
        </authorList>
    </citation>
    <scope>NUCLEOTIDE SEQUENCE [LARGE SCALE GENOMIC DNA]</scope>
    <source>
        <strain evidence="1 2">ST-119</strain>
    </source>
</reference>
<dbReference type="RefSeq" id="WP_408084716.1">
    <property type="nucleotide sequence ID" value="NZ_JBELPZ010000007.1"/>
</dbReference>
<organism evidence="1 2">
    <name type="scientific">Flavobacterium rhizosphaerae</name>
    <dbReference type="NCBI Taxonomy" id="3163298"/>
    <lineage>
        <taxon>Bacteria</taxon>
        <taxon>Pseudomonadati</taxon>
        <taxon>Bacteroidota</taxon>
        <taxon>Flavobacteriia</taxon>
        <taxon>Flavobacteriales</taxon>
        <taxon>Flavobacteriaceae</taxon>
        <taxon>Flavobacterium</taxon>
    </lineage>
</organism>
<evidence type="ECO:0008006" key="3">
    <source>
        <dbReference type="Google" id="ProtNLM"/>
    </source>
</evidence>
<evidence type="ECO:0000313" key="2">
    <source>
        <dbReference type="Proteomes" id="UP001629156"/>
    </source>
</evidence>
<proteinExistence type="predicted"/>
<gene>
    <name evidence="1" type="ORF">ABS766_08535</name>
</gene>
<protein>
    <recommendedName>
        <fullName evidence="3">Nuclear transport factor 2 family protein</fullName>
    </recommendedName>
</protein>
<dbReference type="Gene3D" id="3.10.450.50">
    <property type="match status" value="1"/>
</dbReference>
<accession>A0ABW8YW18</accession>
<keyword evidence="2" id="KW-1185">Reference proteome</keyword>
<dbReference type="InterPro" id="IPR032710">
    <property type="entry name" value="NTF2-like_dom_sf"/>
</dbReference>
<name>A0ABW8YW18_9FLAO</name>
<dbReference type="Proteomes" id="UP001629156">
    <property type="component" value="Unassembled WGS sequence"/>
</dbReference>
<sequence>MSVKEIIEGYYRELMTTNDVEQYYHRNMLVDWHGSRGFLQMNAEDLIMMIKQVDKYFISSRIEITHLIVSGNEASVRYNHYGVTKDSSFEEKLISTSIGIWQLKDNKLYRGYVMGHSD</sequence>
<dbReference type="EMBL" id="JBELPZ010000007">
    <property type="protein sequence ID" value="MFL9844464.1"/>
    <property type="molecule type" value="Genomic_DNA"/>
</dbReference>
<evidence type="ECO:0000313" key="1">
    <source>
        <dbReference type="EMBL" id="MFL9844464.1"/>
    </source>
</evidence>